<sequence>MGHYPRWCHFYRPYGDPVIRCSLCNKIWHYANSCPIVMVGPSEAASQQFAPATTHASTSTVVETTGLGQDVRVGSVGIDMIDL</sequence>
<evidence type="ECO:0000313" key="1">
    <source>
        <dbReference type="EMBL" id="EFH57083.1"/>
    </source>
</evidence>
<dbReference type="Proteomes" id="UP000008694">
    <property type="component" value="Unassembled WGS sequence"/>
</dbReference>
<organism evidence="2">
    <name type="scientific">Arabidopsis lyrata subsp. lyrata</name>
    <name type="common">Lyre-leaved rock-cress</name>
    <dbReference type="NCBI Taxonomy" id="81972"/>
    <lineage>
        <taxon>Eukaryota</taxon>
        <taxon>Viridiplantae</taxon>
        <taxon>Streptophyta</taxon>
        <taxon>Embryophyta</taxon>
        <taxon>Tracheophyta</taxon>
        <taxon>Spermatophyta</taxon>
        <taxon>Magnoliopsida</taxon>
        <taxon>eudicotyledons</taxon>
        <taxon>Gunneridae</taxon>
        <taxon>Pentapetalae</taxon>
        <taxon>rosids</taxon>
        <taxon>malvids</taxon>
        <taxon>Brassicales</taxon>
        <taxon>Brassicaceae</taxon>
        <taxon>Camelineae</taxon>
        <taxon>Arabidopsis</taxon>
    </lineage>
</organism>
<proteinExistence type="predicted"/>
<dbReference type="HOGENOM" id="CLU_2545715_0_0_1"/>
<dbReference type="EMBL" id="GL348716">
    <property type="protein sequence ID" value="EFH57083.1"/>
    <property type="molecule type" value="Genomic_DNA"/>
</dbReference>
<dbReference type="Gramene" id="scaffold_400962.1">
    <property type="protein sequence ID" value="scaffold_400962.1"/>
    <property type="gene ID" value="scaffold_400962.1"/>
</dbReference>
<evidence type="ECO:0000313" key="2">
    <source>
        <dbReference type="Proteomes" id="UP000008694"/>
    </source>
</evidence>
<keyword evidence="2" id="KW-1185">Reference proteome</keyword>
<name>D7LES7_ARALL</name>
<protein>
    <submittedName>
        <fullName evidence="1">Uncharacterized protein</fullName>
    </submittedName>
</protein>
<dbReference type="AlphaFoldDB" id="D7LES7"/>
<accession>D7LES7</accession>
<reference evidence="2" key="1">
    <citation type="journal article" date="2011" name="Nat. Genet.">
        <title>The Arabidopsis lyrata genome sequence and the basis of rapid genome size change.</title>
        <authorList>
            <person name="Hu T.T."/>
            <person name="Pattyn P."/>
            <person name="Bakker E.G."/>
            <person name="Cao J."/>
            <person name="Cheng J.-F."/>
            <person name="Clark R.M."/>
            <person name="Fahlgren N."/>
            <person name="Fawcett J.A."/>
            <person name="Grimwood J."/>
            <person name="Gundlach H."/>
            <person name="Haberer G."/>
            <person name="Hollister J.D."/>
            <person name="Ossowski S."/>
            <person name="Ottilar R.P."/>
            <person name="Salamov A.A."/>
            <person name="Schneeberger K."/>
            <person name="Spannagl M."/>
            <person name="Wang X."/>
            <person name="Yang L."/>
            <person name="Nasrallah M.E."/>
            <person name="Bergelson J."/>
            <person name="Carrington J.C."/>
            <person name="Gaut B.S."/>
            <person name="Schmutz J."/>
            <person name="Mayer K.F.X."/>
            <person name="Van de Peer Y."/>
            <person name="Grigoriev I.V."/>
            <person name="Nordborg M."/>
            <person name="Weigel D."/>
            <person name="Guo Y.-L."/>
        </authorList>
    </citation>
    <scope>NUCLEOTIDE SEQUENCE [LARGE SCALE GENOMIC DNA]</scope>
    <source>
        <strain evidence="2">cv. MN47</strain>
    </source>
</reference>
<gene>
    <name evidence="1" type="ORF">ARALYDRAFT_901461</name>
</gene>